<proteinExistence type="inferred from homology"/>
<keyword evidence="6" id="KW-0131">Cell cycle</keyword>
<reference evidence="9" key="1">
    <citation type="submission" date="2021-01" db="EMBL/GenBank/DDBJ databases">
        <authorList>
            <person name="Corre E."/>
            <person name="Pelletier E."/>
            <person name="Niang G."/>
            <person name="Scheremetjew M."/>
            <person name="Finn R."/>
            <person name="Kale V."/>
            <person name="Holt S."/>
            <person name="Cochrane G."/>
            <person name="Meng A."/>
            <person name="Brown T."/>
            <person name="Cohen L."/>
        </authorList>
    </citation>
    <scope>NUCLEOTIDE SEQUENCE</scope>
    <source>
        <strain evidence="9">CCMP3278</strain>
    </source>
</reference>
<dbReference type="PROSITE" id="PS50206">
    <property type="entry name" value="RHODANESE_3"/>
    <property type="match status" value="1"/>
</dbReference>
<keyword evidence="4" id="KW-0378">Hydrolase</keyword>
<comment type="similarity">
    <text evidence="1">Belongs to the MPI phosphatase family.</text>
</comment>
<evidence type="ECO:0000256" key="1">
    <source>
        <dbReference type="ARBA" id="ARBA00011065"/>
    </source>
</evidence>
<evidence type="ECO:0000256" key="2">
    <source>
        <dbReference type="ARBA" id="ARBA00013064"/>
    </source>
</evidence>
<evidence type="ECO:0000256" key="4">
    <source>
        <dbReference type="ARBA" id="ARBA00022801"/>
    </source>
</evidence>
<organism evidence="9">
    <name type="scientific">Timspurckia oligopyrenoides</name>
    <dbReference type="NCBI Taxonomy" id="708627"/>
    <lineage>
        <taxon>Eukaryota</taxon>
        <taxon>Rhodophyta</taxon>
        <taxon>Bangiophyceae</taxon>
        <taxon>Porphyridiales</taxon>
        <taxon>Porphyridiaceae</taxon>
        <taxon>Timspurckia</taxon>
    </lineage>
</organism>
<dbReference type="Gene3D" id="3.40.250.10">
    <property type="entry name" value="Rhodanese-like domain"/>
    <property type="match status" value="1"/>
</dbReference>
<feature type="domain" description="Rhodanese" evidence="8">
    <location>
        <begin position="119"/>
        <end position="229"/>
    </location>
</feature>
<evidence type="ECO:0000256" key="7">
    <source>
        <dbReference type="SAM" id="MobiDB-lite"/>
    </source>
</evidence>
<dbReference type="GO" id="GO:0004725">
    <property type="term" value="F:protein tyrosine phosphatase activity"/>
    <property type="evidence" value="ECO:0007669"/>
    <property type="project" value="UniProtKB-EC"/>
</dbReference>
<evidence type="ECO:0000256" key="3">
    <source>
        <dbReference type="ARBA" id="ARBA00022618"/>
    </source>
</evidence>
<dbReference type="GO" id="GO:0000086">
    <property type="term" value="P:G2/M transition of mitotic cell cycle"/>
    <property type="evidence" value="ECO:0007669"/>
    <property type="project" value="TreeGrafter"/>
</dbReference>
<dbReference type="SUPFAM" id="SSF52821">
    <property type="entry name" value="Rhodanese/Cell cycle control phosphatase"/>
    <property type="match status" value="1"/>
</dbReference>
<dbReference type="GO" id="GO:0110032">
    <property type="term" value="P:positive regulation of G2/MI transition of meiotic cell cycle"/>
    <property type="evidence" value="ECO:0007669"/>
    <property type="project" value="TreeGrafter"/>
</dbReference>
<dbReference type="PANTHER" id="PTHR10828">
    <property type="entry name" value="M-PHASE INDUCER PHOSPHATASE DUAL SPECIFICITY PHOSPHATASE CDC25"/>
    <property type="match status" value="1"/>
</dbReference>
<dbReference type="SMART" id="SM00450">
    <property type="entry name" value="RHOD"/>
    <property type="match status" value="1"/>
</dbReference>
<evidence type="ECO:0000256" key="5">
    <source>
        <dbReference type="ARBA" id="ARBA00022912"/>
    </source>
</evidence>
<evidence type="ECO:0000259" key="8">
    <source>
        <dbReference type="PROSITE" id="PS50206"/>
    </source>
</evidence>
<dbReference type="InterPro" id="IPR000751">
    <property type="entry name" value="MPI_Phosphatase"/>
</dbReference>
<evidence type="ECO:0000313" key="9">
    <source>
        <dbReference type="EMBL" id="CAD8824889.1"/>
    </source>
</evidence>
<dbReference type="InterPro" id="IPR001763">
    <property type="entry name" value="Rhodanese-like_dom"/>
</dbReference>
<evidence type="ECO:0000256" key="6">
    <source>
        <dbReference type="ARBA" id="ARBA00023306"/>
    </source>
</evidence>
<gene>
    <name evidence="9" type="ORF">TOLI1172_LOCUS9288</name>
</gene>
<feature type="compositionally biased region" description="Polar residues" evidence="7">
    <location>
        <begin position="293"/>
        <end position="304"/>
    </location>
</feature>
<dbReference type="Pfam" id="PF00581">
    <property type="entry name" value="Rhodanese"/>
    <property type="match status" value="1"/>
</dbReference>
<dbReference type="EC" id="3.1.3.48" evidence="2"/>
<dbReference type="EMBL" id="HBFP01012865">
    <property type="protein sequence ID" value="CAD8824889.1"/>
    <property type="molecule type" value="Transcribed_RNA"/>
</dbReference>
<dbReference type="InterPro" id="IPR036873">
    <property type="entry name" value="Rhodanese-like_dom_sf"/>
</dbReference>
<dbReference type="GO" id="GO:0005737">
    <property type="term" value="C:cytoplasm"/>
    <property type="evidence" value="ECO:0007669"/>
    <property type="project" value="TreeGrafter"/>
</dbReference>
<feature type="region of interest" description="Disordered" evidence="7">
    <location>
        <begin position="1"/>
        <end position="26"/>
    </location>
</feature>
<dbReference type="AlphaFoldDB" id="A0A7S1EUU2"/>
<dbReference type="PRINTS" id="PR00716">
    <property type="entry name" value="MPIPHPHTASE"/>
</dbReference>
<dbReference type="PANTHER" id="PTHR10828:SF17">
    <property type="entry name" value="PROTEIN-TYROSINE-PHOSPHATASE"/>
    <property type="match status" value="1"/>
</dbReference>
<dbReference type="GO" id="GO:0010971">
    <property type="term" value="P:positive regulation of G2/M transition of mitotic cell cycle"/>
    <property type="evidence" value="ECO:0007669"/>
    <property type="project" value="TreeGrafter"/>
</dbReference>
<accession>A0A7S1EUU2</accession>
<feature type="region of interest" description="Disordered" evidence="7">
    <location>
        <begin position="293"/>
        <end position="332"/>
    </location>
</feature>
<feature type="compositionally biased region" description="Basic and acidic residues" evidence="7">
    <location>
        <begin position="9"/>
        <end position="24"/>
    </location>
</feature>
<dbReference type="GO" id="GO:0051301">
    <property type="term" value="P:cell division"/>
    <property type="evidence" value="ECO:0007669"/>
    <property type="project" value="UniProtKB-KW"/>
</dbReference>
<name>A0A7S1EUU2_9RHOD</name>
<protein>
    <recommendedName>
        <fullName evidence="2">protein-tyrosine-phosphatase</fullName>
        <ecNumber evidence="2">3.1.3.48</ecNumber>
    </recommendedName>
</protein>
<sequence length="332" mass="37297">MCDSMMSFGERKFPTSRTRSEENMKSSTTMEIYQEEEEIHALDDSKSQSVLSFQAVCSDVTQSDLGDSLDFSDCRDPLQSQSVRHGASSAGCGTHWQVSGDTVSSWLSSASEGCENGVLKSQVIVIDCRFPFEFDGGHVKNAHNICSAEEAISFLFSNPDYLHAASERRLRVVLHCEFSSHRAPYIFKAIRSHDRQENIDSYPDLSFPMMYVMTGGFKDFYQTHSLHCTPEGAYVPMRIETHRQQMQVYMKKFTNQRRKPRELSRSKSLGCSLPSEGLDWLGGFALSCSTFSSKTVPSGTSDMDSQLPRGPKADSSPKRRRLVFKSSSPDFQ</sequence>
<keyword evidence="5" id="KW-0904">Protein phosphatase</keyword>
<dbReference type="GO" id="GO:0005634">
    <property type="term" value="C:nucleus"/>
    <property type="evidence" value="ECO:0007669"/>
    <property type="project" value="TreeGrafter"/>
</dbReference>
<keyword evidence="3" id="KW-0132">Cell division</keyword>